<organism evidence="1 2">
    <name type="scientific">Trichobilharzia regenti</name>
    <name type="common">Nasal bird schistosome</name>
    <dbReference type="NCBI Taxonomy" id="157069"/>
    <lineage>
        <taxon>Eukaryota</taxon>
        <taxon>Metazoa</taxon>
        <taxon>Spiralia</taxon>
        <taxon>Lophotrochozoa</taxon>
        <taxon>Platyhelminthes</taxon>
        <taxon>Trematoda</taxon>
        <taxon>Digenea</taxon>
        <taxon>Strigeidida</taxon>
        <taxon>Schistosomatoidea</taxon>
        <taxon>Schistosomatidae</taxon>
        <taxon>Trichobilharzia</taxon>
    </lineage>
</organism>
<keyword evidence="1" id="KW-1185">Reference proteome</keyword>
<evidence type="ECO:0000313" key="2">
    <source>
        <dbReference type="WBParaSite" id="TREG1_118400.1"/>
    </source>
</evidence>
<proteinExistence type="predicted"/>
<evidence type="ECO:0000313" key="1">
    <source>
        <dbReference type="Proteomes" id="UP000050795"/>
    </source>
</evidence>
<protein>
    <submittedName>
        <fullName evidence="2">Uncharacterized protein</fullName>
    </submittedName>
</protein>
<accession>A0AA85IT49</accession>
<name>A0AA85IT49_TRIRE</name>
<reference evidence="2" key="2">
    <citation type="submission" date="2023-11" db="UniProtKB">
        <authorList>
            <consortium name="WormBaseParasite"/>
        </authorList>
    </citation>
    <scope>IDENTIFICATION</scope>
</reference>
<dbReference type="Proteomes" id="UP000050795">
    <property type="component" value="Unassembled WGS sequence"/>
</dbReference>
<sequence length="95" mass="10971">MLTYEFRALYTKVKRVTVMETIAEGKEVQEKMTKMKEGVVMVKDKTVKSMEVVVVKDGNHIVNQVWNECFKRMTSAPVLKKSVVLRNDYAICLKV</sequence>
<dbReference type="WBParaSite" id="TREG1_118400.1">
    <property type="protein sequence ID" value="TREG1_118400.1"/>
    <property type="gene ID" value="TREG1_118400"/>
</dbReference>
<dbReference type="AlphaFoldDB" id="A0AA85IT49"/>
<reference evidence="1" key="1">
    <citation type="submission" date="2022-06" db="EMBL/GenBank/DDBJ databases">
        <authorList>
            <person name="Berger JAMES D."/>
            <person name="Berger JAMES D."/>
        </authorList>
    </citation>
    <scope>NUCLEOTIDE SEQUENCE [LARGE SCALE GENOMIC DNA]</scope>
</reference>